<sequence>MRSDHPWPEDNIPETVAFEAGATIEREIRVQLTPIEVNQRQMIMHAPYLTFKDVVTTTGTCWVPDMQLVVVDYTVWQEIIKTHPFAAANYHRDEPEYEKLCILFDPSVGNLEAAPVVIDLDEVTSSTPQTPKVVRHKLFTESSPGTESANGLPNPYFTSSPNGAQLRTISNSKTHHPLWGNNNLLSSPGVSSMASCSPLAPHRNP</sequence>
<protein>
    <submittedName>
        <fullName evidence="2">Uncharacterized protein</fullName>
    </submittedName>
</protein>
<gene>
    <name evidence="2" type="ORF">SASPL_143317</name>
</gene>
<evidence type="ECO:0000313" key="2">
    <source>
        <dbReference type="EMBL" id="KAG6397152.1"/>
    </source>
</evidence>
<feature type="region of interest" description="Disordered" evidence="1">
    <location>
        <begin position="141"/>
        <end position="168"/>
    </location>
</feature>
<keyword evidence="3" id="KW-1185">Reference proteome</keyword>
<accession>A0A8X8Z9M4</accession>
<dbReference type="AlphaFoldDB" id="A0A8X8Z9M4"/>
<comment type="caution">
    <text evidence="2">The sequence shown here is derived from an EMBL/GenBank/DDBJ whole genome shotgun (WGS) entry which is preliminary data.</text>
</comment>
<proteinExistence type="predicted"/>
<reference evidence="2" key="1">
    <citation type="submission" date="2018-01" db="EMBL/GenBank/DDBJ databases">
        <authorList>
            <person name="Mao J.F."/>
        </authorList>
    </citation>
    <scope>NUCLEOTIDE SEQUENCE</scope>
    <source>
        <strain evidence="2">Huo1</strain>
        <tissue evidence="2">Leaf</tissue>
    </source>
</reference>
<dbReference type="Proteomes" id="UP000298416">
    <property type="component" value="Unassembled WGS sequence"/>
</dbReference>
<reference evidence="2" key="2">
    <citation type="submission" date="2020-08" db="EMBL/GenBank/DDBJ databases">
        <title>Plant Genome Project.</title>
        <authorList>
            <person name="Zhang R.-G."/>
        </authorList>
    </citation>
    <scope>NUCLEOTIDE SEQUENCE</scope>
    <source>
        <strain evidence="2">Huo1</strain>
        <tissue evidence="2">Leaf</tissue>
    </source>
</reference>
<name>A0A8X8Z9M4_SALSN</name>
<dbReference type="EMBL" id="PNBA02000016">
    <property type="protein sequence ID" value="KAG6397152.1"/>
    <property type="molecule type" value="Genomic_DNA"/>
</dbReference>
<organism evidence="2">
    <name type="scientific">Salvia splendens</name>
    <name type="common">Scarlet sage</name>
    <dbReference type="NCBI Taxonomy" id="180675"/>
    <lineage>
        <taxon>Eukaryota</taxon>
        <taxon>Viridiplantae</taxon>
        <taxon>Streptophyta</taxon>
        <taxon>Embryophyta</taxon>
        <taxon>Tracheophyta</taxon>
        <taxon>Spermatophyta</taxon>
        <taxon>Magnoliopsida</taxon>
        <taxon>eudicotyledons</taxon>
        <taxon>Gunneridae</taxon>
        <taxon>Pentapetalae</taxon>
        <taxon>asterids</taxon>
        <taxon>lamiids</taxon>
        <taxon>Lamiales</taxon>
        <taxon>Lamiaceae</taxon>
        <taxon>Nepetoideae</taxon>
        <taxon>Mentheae</taxon>
        <taxon>Salviinae</taxon>
        <taxon>Salvia</taxon>
        <taxon>Salvia subgen. Calosphace</taxon>
        <taxon>core Calosphace</taxon>
    </lineage>
</organism>
<evidence type="ECO:0000313" key="3">
    <source>
        <dbReference type="Proteomes" id="UP000298416"/>
    </source>
</evidence>
<evidence type="ECO:0000256" key="1">
    <source>
        <dbReference type="SAM" id="MobiDB-lite"/>
    </source>
</evidence>